<evidence type="ECO:0000313" key="14">
    <source>
        <dbReference type="Proteomes" id="UP000184041"/>
    </source>
</evidence>
<feature type="transmembrane region" description="Helical" evidence="12">
    <location>
        <begin position="82"/>
        <end position="105"/>
    </location>
</feature>
<evidence type="ECO:0000256" key="11">
    <source>
        <dbReference type="ARBA" id="ARBA00023444"/>
    </source>
</evidence>
<evidence type="ECO:0000256" key="4">
    <source>
        <dbReference type="ARBA" id="ARBA00022723"/>
    </source>
</evidence>
<evidence type="ECO:0000256" key="12">
    <source>
        <dbReference type="SAM" id="Phobius"/>
    </source>
</evidence>
<dbReference type="GO" id="GO:0006784">
    <property type="term" value="P:heme A biosynthetic process"/>
    <property type="evidence" value="ECO:0007669"/>
    <property type="project" value="InterPro"/>
</dbReference>
<keyword evidence="3 12" id="KW-0812">Transmembrane</keyword>
<name>A0A1M4XNA5_9BACT</name>
<dbReference type="Proteomes" id="UP000184041">
    <property type="component" value="Unassembled WGS sequence"/>
</dbReference>
<evidence type="ECO:0000256" key="5">
    <source>
        <dbReference type="ARBA" id="ARBA00022989"/>
    </source>
</evidence>
<dbReference type="STRING" id="1194090.SAMN05443144_104166"/>
<proteinExistence type="predicted"/>
<comment type="pathway">
    <text evidence="11">Porphyrin-containing compound metabolism.</text>
</comment>
<dbReference type="GO" id="GO:0016491">
    <property type="term" value="F:oxidoreductase activity"/>
    <property type="evidence" value="ECO:0007669"/>
    <property type="project" value="UniProtKB-KW"/>
</dbReference>
<evidence type="ECO:0000256" key="10">
    <source>
        <dbReference type="ARBA" id="ARBA00023157"/>
    </source>
</evidence>
<keyword evidence="6" id="KW-0560">Oxidoreductase</keyword>
<dbReference type="InterPro" id="IPR050450">
    <property type="entry name" value="COX15/CtaA_HemeA_synthase"/>
</dbReference>
<feature type="transmembrane region" description="Helical" evidence="12">
    <location>
        <begin position="112"/>
        <end position="129"/>
    </location>
</feature>
<keyword evidence="10" id="KW-1015">Disulfide bond</keyword>
<evidence type="ECO:0000256" key="7">
    <source>
        <dbReference type="ARBA" id="ARBA00023004"/>
    </source>
</evidence>
<dbReference type="GO" id="GO:0016020">
    <property type="term" value="C:membrane"/>
    <property type="evidence" value="ECO:0007669"/>
    <property type="project" value="UniProtKB-SubCell"/>
</dbReference>
<evidence type="ECO:0000313" key="13">
    <source>
        <dbReference type="EMBL" id="SHE94753.1"/>
    </source>
</evidence>
<keyword evidence="7" id="KW-0408">Iron</keyword>
<keyword evidence="14" id="KW-1185">Reference proteome</keyword>
<keyword evidence="9 12" id="KW-0472">Membrane</keyword>
<feature type="transmembrane region" description="Helical" evidence="12">
    <location>
        <begin position="234"/>
        <end position="250"/>
    </location>
</feature>
<keyword evidence="8" id="KW-0350">Heme biosynthesis</keyword>
<organism evidence="13 14">
    <name type="scientific">Fodinibius roseus</name>
    <dbReference type="NCBI Taxonomy" id="1194090"/>
    <lineage>
        <taxon>Bacteria</taxon>
        <taxon>Pseudomonadati</taxon>
        <taxon>Balneolota</taxon>
        <taxon>Balneolia</taxon>
        <taxon>Balneolales</taxon>
        <taxon>Balneolaceae</taxon>
        <taxon>Fodinibius</taxon>
    </lineage>
</organism>
<evidence type="ECO:0000256" key="3">
    <source>
        <dbReference type="ARBA" id="ARBA00022692"/>
    </source>
</evidence>
<sequence>MALVVVQNYMKLNRYQKVALTTVGATIFLIFIGGLVRASGAGLGCPDWPRCFGMWIPPTAVSDLPAGFDATQFNVLKTWTEYINRLIGVIIGLLIVATFVLSIPYRKKEPSVVYSSGAALVLVLIQGWLGGQVVITGLSEWLITLHMLLAMIIMMTLIYAVFKASEQQLELRIPPKTRRWLLGSGLLLLVITFVQLSIGTQVREAIDLLKNMDRPPARNLWISKVGPVDELHRSFSWAVLLSGTLLFYVARRRTGKPLLNKLGSWIFGLILLQIATGAGLYYLGIPPVYQVIHLVGVAILIALEFILVLVVNRAGEQPDTG</sequence>
<keyword evidence="5 12" id="KW-1133">Transmembrane helix</keyword>
<keyword evidence="4" id="KW-0479">Metal-binding</keyword>
<protein>
    <submittedName>
        <fullName evidence="13">Cytochrome c oxidase assembly protein subunit 15</fullName>
    </submittedName>
</protein>
<evidence type="ECO:0000256" key="6">
    <source>
        <dbReference type="ARBA" id="ARBA00023002"/>
    </source>
</evidence>
<accession>A0A1M4XNA5</accession>
<reference evidence="13 14" key="1">
    <citation type="submission" date="2016-11" db="EMBL/GenBank/DDBJ databases">
        <authorList>
            <person name="Jaros S."/>
            <person name="Januszkiewicz K."/>
            <person name="Wedrychowicz H."/>
        </authorList>
    </citation>
    <scope>NUCLEOTIDE SEQUENCE [LARGE SCALE GENOMIC DNA]</scope>
    <source>
        <strain evidence="13 14">DSM 21986</strain>
    </source>
</reference>
<dbReference type="EMBL" id="FQUS01000004">
    <property type="protein sequence ID" value="SHE94753.1"/>
    <property type="molecule type" value="Genomic_DNA"/>
</dbReference>
<feature type="transmembrane region" description="Helical" evidence="12">
    <location>
        <begin position="141"/>
        <end position="160"/>
    </location>
</feature>
<feature type="transmembrane region" description="Helical" evidence="12">
    <location>
        <begin position="180"/>
        <end position="198"/>
    </location>
</feature>
<dbReference type="OrthoDB" id="1447144at2"/>
<dbReference type="InterPro" id="IPR003780">
    <property type="entry name" value="COX15/CtaA_fam"/>
</dbReference>
<dbReference type="Pfam" id="PF02628">
    <property type="entry name" value="COX15-CtaA"/>
    <property type="match status" value="1"/>
</dbReference>
<keyword evidence="2" id="KW-1003">Cell membrane</keyword>
<evidence type="ECO:0000256" key="8">
    <source>
        <dbReference type="ARBA" id="ARBA00023133"/>
    </source>
</evidence>
<gene>
    <name evidence="13" type="ORF">SAMN05443144_104166</name>
</gene>
<feature type="transmembrane region" description="Helical" evidence="12">
    <location>
        <begin position="291"/>
        <end position="311"/>
    </location>
</feature>
<feature type="transmembrane region" description="Helical" evidence="12">
    <location>
        <begin position="262"/>
        <end position="285"/>
    </location>
</feature>
<evidence type="ECO:0000256" key="2">
    <source>
        <dbReference type="ARBA" id="ARBA00022475"/>
    </source>
</evidence>
<comment type="subcellular location">
    <subcellularLocation>
        <location evidence="1">Membrane</location>
        <topology evidence="1">Multi-pass membrane protein</topology>
    </subcellularLocation>
</comment>
<evidence type="ECO:0000256" key="1">
    <source>
        <dbReference type="ARBA" id="ARBA00004141"/>
    </source>
</evidence>
<evidence type="ECO:0000256" key="9">
    <source>
        <dbReference type="ARBA" id="ARBA00023136"/>
    </source>
</evidence>
<dbReference type="PANTHER" id="PTHR35457:SF1">
    <property type="entry name" value="HEME A SYNTHASE"/>
    <property type="match status" value="1"/>
</dbReference>
<feature type="transmembrane region" description="Helical" evidence="12">
    <location>
        <begin position="18"/>
        <end position="38"/>
    </location>
</feature>
<dbReference type="AlphaFoldDB" id="A0A1M4XNA5"/>
<dbReference type="GO" id="GO:0046872">
    <property type="term" value="F:metal ion binding"/>
    <property type="evidence" value="ECO:0007669"/>
    <property type="project" value="UniProtKB-KW"/>
</dbReference>
<dbReference type="PANTHER" id="PTHR35457">
    <property type="entry name" value="HEME A SYNTHASE"/>
    <property type="match status" value="1"/>
</dbReference>